<dbReference type="GO" id="GO:0006353">
    <property type="term" value="P:DNA-templated transcription termination"/>
    <property type="evidence" value="ECO:0007669"/>
    <property type="project" value="UniProtKB-KW"/>
</dbReference>
<dbReference type="InterPro" id="IPR049730">
    <property type="entry name" value="SNF2/RAD54-like_C"/>
</dbReference>
<evidence type="ECO:0000256" key="12">
    <source>
        <dbReference type="ARBA" id="ARBA00023242"/>
    </source>
</evidence>
<feature type="coiled-coil region" evidence="16">
    <location>
        <begin position="44"/>
        <end position="71"/>
    </location>
</feature>
<evidence type="ECO:0000256" key="16">
    <source>
        <dbReference type="SAM" id="Coils"/>
    </source>
</evidence>
<evidence type="ECO:0000256" key="8">
    <source>
        <dbReference type="ARBA" id="ARBA00022840"/>
    </source>
</evidence>
<keyword evidence="10" id="KW-0238">DNA-binding</keyword>
<keyword evidence="12" id="KW-0539">Nucleus</keyword>
<evidence type="ECO:0000256" key="5">
    <source>
        <dbReference type="ARBA" id="ARBA00022741"/>
    </source>
</evidence>
<dbReference type="GO" id="GO:0003677">
    <property type="term" value="F:DNA binding"/>
    <property type="evidence" value="ECO:0007669"/>
    <property type="project" value="UniProtKB-KW"/>
</dbReference>
<feature type="compositionally biased region" description="Polar residues" evidence="17">
    <location>
        <begin position="1312"/>
        <end position="1321"/>
    </location>
</feature>
<dbReference type="Gene3D" id="3.40.50.10810">
    <property type="entry name" value="Tandem AAA-ATPase domain"/>
    <property type="match status" value="1"/>
</dbReference>
<keyword evidence="6" id="KW-0378">Hydrolase</keyword>
<evidence type="ECO:0000256" key="3">
    <source>
        <dbReference type="ARBA" id="ARBA00022472"/>
    </source>
</evidence>
<evidence type="ECO:0000259" key="19">
    <source>
        <dbReference type="PROSITE" id="PS51194"/>
    </source>
</evidence>
<dbReference type="InterPro" id="IPR014001">
    <property type="entry name" value="Helicase_ATP-bd"/>
</dbReference>
<dbReference type="Pfam" id="PF00271">
    <property type="entry name" value="Helicase_C"/>
    <property type="match status" value="1"/>
</dbReference>
<dbReference type="InterPro" id="IPR027417">
    <property type="entry name" value="P-loop_NTPase"/>
</dbReference>
<dbReference type="PANTHER" id="PTHR45626">
    <property type="entry name" value="TRANSCRIPTION TERMINATION FACTOR 2-RELATED"/>
    <property type="match status" value="1"/>
</dbReference>
<dbReference type="PROSITE" id="PS51192">
    <property type="entry name" value="HELICASE_ATP_BIND_1"/>
    <property type="match status" value="1"/>
</dbReference>
<comment type="similarity">
    <text evidence="2">Belongs to the SNF2/RAD54 helicase family.</text>
</comment>
<keyword evidence="3" id="KW-0806">Transcription termination</keyword>
<dbReference type="OrthoDB" id="423559at2759"/>
<dbReference type="SMART" id="SM00487">
    <property type="entry name" value="DEXDc"/>
    <property type="match status" value="1"/>
</dbReference>
<protein>
    <recommendedName>
        <fullName evidence="13">Transcription termination factor 2</fullName>
    </recommendedName>
    <alternativeName>
        <fullName evidence="15">RNA polymerase II termination factor</fullName>
    </alternativeName>
    <alternativeName>
        <fullName evidence="14">Transcription release factor 2</fullName>
    </alternativeName>
</protein>
<accession>A0A8R2H6X0</accession>
<evidence type="ECO:0000313" key="21">
    <source>
        <dbReference type="Proteomes" id="UP000007819"/>
    </source>
</evidence>
<dbReference type="Pfam" id="PF00176">
    <property type="entry name" value="SNF2-rel_dom"/>
    <property type="match status" value="1"/>
</dbReference>
<dbReference type="SUPFAM" id="SSF52540">
    <property type="entry name" value="P-loop containing nucleoside triphosphate hydrolases"/>
    <property type="match status" value="2"/>
</dbReference>
<dbReference type="EnsemblMetazoa" id="XM_016803176.2">
    <property type="protein sequence ID" value="XP_016658665.1"/>
    <property type="gene ID" value="LOC100159378"/>
</dbReference>
<keyword evidence="21" id="KW-1185">Reference proteome</keyword>
<evidence type="ECO:0000256" key="10">
    <source>
        <dbReference type="ARBA" id="ARBA00023125"/>
    </source>
</evidence>
<feature type="region of interest" description="Disordered" evidence="17">
    <location>
        <begin position="1277"/>
        <end position="1321"/>
    </location>
</feature>
<keyword evidence="9" id="KW-0805">Transcription regulation</keyword>
<keyword evidence="7" id="KW-0347">Helicase</keyword>
<dbReference type="Proteomes" id="UP000007819">
    <property type="component" value="Chromosome A1"/>
</dbReference>
<evidence type="ECO:0000256" key="15">
    <source>
        <dbReference type="ARBA" id="ARBA00082628"/>
    </source>
</evidence>
<dbReference type="RefSeq" id="XP_016658665.1">
    <property type="nucleotide sequence ID" value="XM_016803176.2"/>
</dbReference>
<keyword evidence="4" id="KW-0597">Phosphoprotein</keyword>
<name>A0A8R2H6X0_ACYPI</name>
<dbReference type="InterPro" id="IPR000330">
    <property type="entry name" value="SNF2_N"/>
</dbReference>
<dbReference type="CDD" id="cd18793">
    <property type="entry name" value="SF2_C_SNF"/>
    <property type="match status" value="1"/>
</dbReference>
<evidence type="ECO:0000256" key="13">
    <source>
        <dbReference type="ARBA" id="ARBA00070113"/>
    </source>
</evidence>
<dbReference type="GeneID" id="100159378"/>
<dbReference type="PROSITE" id="PS51194">
    <property type="entry name" value="HELICASE_CTER"/>
    <property type="match status" value="1"/>
</dbReference>
<evidence type="ECO:0000256" key="14">
    <source>
        <dbReference type="ARBA" id="ARBA00079067"/>
    </source>
</evidence>
<proteinExistence type="inferred from homology"/>
<comment type="subcellular location">
    <subcellularLocation>
        <location evidence="1">Nucleus</location>
    </subcellularLocation>
</comment>
<dbReference type="GO" id="GO:0005737">
    <property type="term" value="C:cytoplasm"/>
    <property type="evidence" value="ECO:0007669"/>
    <property type="project" value="UniProtKB-ARBA"/>
</dbReference>
<evidence type="ECO:0000256" key="17">
    <source>
        <dbReference type="SAM" id="MobiDB-lite"/>
    </source>
</evidence>
<dbReference type="PANTHER" id="PTHR45626:SF50">
    <property type="entry name" value="TRANSCRIPTION TERMINATION FACTOR 2"/>
    <property type="match status" value="1"/>
</dbReference>
<dbReference type="GO" id="GO:0004386">
    <property type="term" value="F:helicase activity"/>
    <property type="evidence" value="ECO:0007669"/>
    <property type="project" value="UniProtKB-KW"/>
</dbReference>
<keyword evidence="16" id="KW-0175">Coiled coil</keyword>
<reference evidence="20" key="2">
    <citation type="submission" date="2022-06" db="UniProtKB">
        <authorList>
            <consortium name="EnsemblMetazoa"/>
        </authorList>
    </citation>
    <scope>IDENTIFICATION</scope>
</reference>
<dbReference type="FunFam" id="3.40.50.10810:FF:000043">
    <property type="entry name" value="Transcription termination factor 2"/>
    <property type="match status" value="1"/>
</dbReference>
<reference evidence="21" key="1">
    <citation type="submission" date="2010-06" db="EMBL/GenBank/DDBJ databases">
        <authorList>
            <person name="Jiang H."/>
            <person name="Abraham K."/>
            <person name="Ali S."/>
            <person name="Alsbrooks S.L."/>
            <person name="Anim B.N."/>
            <person name="Anosike U.S."/>
            <person name="Attaway T."/>
            <person name="Bandaranaike D.P."/>
            <person name="Battles P.K."/>
            <person name="Bell S.N."/>
            <person name="Bell A.V."/>
            <person name="Beltran B."/>
            <person name="Bickham C."/>
            <person name="Bustamante Y."/>
            <person name="Caleb T."/>
            <person name="Canada A."/>
            <person name="Cardenas V."/>
            <person name="Carter K."/>
            <person name="Chacko J."/>
            <person name="Chandrabose M.N."/>
            <person name="Chavez D."/>
            <person name="Chavez A."/>
            <person name="Chen L."/>
            <person name="Chu H.-S."/>
            <person name="Claassen K.J."/>
            <person name="Cockrell R."/>
            <person name="Collins M."/>
            <person name="Cooper J.A."/>
            <person name="Cree A."/>
            <person name="Curry S.M."/>
            <person name="Da Y."/>
            <person name="Dao M.D."/>
            <person name="Das B."/>
            <person name="Davila M.-L."/>
            <person name="Davy-Carroll L."/>
            <person name="Denson S."/>
            <person name="Dinh H."/>
            <person name="Ebong V.E."/>
            <person name="Edwards J.R."/>
            <person name="Egan A."/>
            <person name="El-Daye J."/>
            <person name="Escobedo L."/>
            <person name="Fernandez S."/>
            <person name="Fernando P.R."/>
            <person name="Flagg N."/>
            <person name="Forbes L.D."/>
            <person name="Fowler R.G."/>
            <person name="Fu Q."/>
            <person name="Gabisi R.A."/>
            <person name="Ganer J."/>
            <person name="Garbino Pronczuk A."/>
            <person name="Garcia R.M."/>
            <person name="Garner T."/>
            <person name="Garrett T.E."/>
            <person name="Gonzalez D.A."/>
            <person name="Hamid H."/>
            <person name="Hawkins E.S."/>
            <person name="Hirani K."/>
            <person name="Hogues M.E."/>
            <person name="Hollins B."/>
            <person name="Hsiao C.-H."/>
            <person name="Jabil R."/>
            <person name="James M.L."/>
            <person name="Jhangiani S.N."/>
            <person name="Johnson B."/>
            <person name="Johnson Q."/>
            <person name="Joshi V."/>
            <person name="Kalu J.B."/>
            <person name="Kam C."/>
            <person name="Kashfia A."/>
            <person name="Keebler J."/>
            <person name="Kisamo H."/>
            <person name="Kovar C.L."/>
            <person name="Lago L.A."/>
            <person name="Lai C.-Y."/>
            <person name="Laidlaw J."/>
            <person name="Lara F."/>
            <person name="Le T.-K."/>
            <person name="Lee S.L."/>
            <person name="Legall F.H."/>
            <person name="Lemon S.J."/>
            <person name="Lewis L.R."/>
            <person name="Li B."/>
            <person name="Liu Y."/>
            <person name="Liu Y.-S."/>
            <person name="Lopez J."/>
            <person name="Lozado R.J."/>
            <person name="Lu J."/>
            <person name="Madu R.C."/>
            <person name="Maheshwari M."/>
            <person name="Maheshwari R."/>
            <person name="Malloy K."/>
            <person name="Martinez E."/>
            <person name="Mathew T."/>
            <person name="Mercado I.C."/>
            <person name="Mercado C."/>
            <person name="Meyer B."/>
            <person name="Montgomery K."/>
            <person name="Morgan M.B."/>
            <person name="Munidasa M."/>
            <person name="Nazareth L.V."/>
            <person name="Nelson J."/>
            <person name="Ng B.M."/>
            <person name="Nguyen N.B."/>
            <person name="Nguyen P.Q."/>
            <person name="Nguyen T."/>
            <person name="Obregon M."/>
            <person name="Okwuonu G.O."/>
            <person name="Onwere C.G."/>
            <person name="Orozco G."/>
            <person name="Parra A."/>
            <person name="Patel S."/>
            <person name="Patil S."/>
            <person name="Perez A."/>
            <person name="Perez Y."/>
            <person name="Pham C."/>
            <person name="Primus E.L."/>
            <person name="Pu L.-L."/>
            <person name="Puazo M."/>
            <person name="Qin X."/>
            <person name="Quiroz J.B."/>
            <person name="Reese J."/>
            <person name="Richards S."/>
            <person name="Rives C.M."/>
            <person name="Robberts R."/>
            <person name="Ruiz S.J."/>
            <person name="Ruiz M.J."/>
            <person name="Santibanez J."/>
            <person name="Schneider B.W."/>
            <person name="Sisson I."/>
            <person name="Smith M."/>
            <person name="Sodergren E."/>
            <person name="Song X.-Z."/>
            <person name="Song B.B."/>
            <person name="Summersgill H."/>
            <person name="Thelus R."/>
            <person name="Thornton R.D."/>
            <person name="Trejos Z.Y."/>
            <person name="Usmani K."/>
            <person name="Vattathil S."/>
            <person name="Villasana D."/>
            <person name="Walker D.L."/>
            <person name="Wang S."/>
            <person name="Wang K."/>
            <person name="White C.S."/>
            <person name="Williams A.C."/>
            <person name="Williamson J."/>
            <person name="Wilson K."/>
            <person name="Woghiren I.O."/>
            <person name="Woodworth J.R."/>
            <person name="Worley K.C."/>
            <person name="Wright R.A."/>
            <person name="Wu W."/>
            <person name="Young L."/>
            <person name="Zhang L."/>
            <person name="Zhang J."/>
            <person name="Zhu Y."/>
            <person name="Muzny D.M."/>
            <person name="Weinstock G."/>
            <person name="Gibbs R.A."/>
        </authorList>
    </citation>
    <scope>NUCLEOTIDE SEQUENCE [LARGE SCALE GENOMIC DNA]</scope>
    <source>
        <strain evidence="21">LSR1</strain>
    </source>
</reference>
<dbReference type="GO" id="GO:0006281">
    <property type="term" value="P:DNA repair"/>
    <property type="evidence" value="ECO:0007669"/>
    <property type="project" value="TreeGrafter"/>
</dbReference>
<feature type="compositionally biased region" description="Polar residues" evidence="17">
    <location>
        <begin position="1277"/>
        <end position="1295"/>
    </location>
</feature>
<evidence type="ECO:0000256" key="6">
    <source>
        <dbReference type="ARBA" id="ARBA00022801"/>
    </source>
</evidence>
<dbReference type="GO" id="GO:0016787">
    <property type="term" value="F:hydrolase activity"/>
    <property type="evidence" value="ECO:0007669"/>
    <property type="project" value="UniProtKB-KW"/>
</dbReference>
<keyword evidence="11" id="KW-0804">Transcription</keyword>
<feature type="domain" description="Helicase C-terminal" evidence="19">
    <location>
        <begin position="1896"/>
        <end position="2056"/>
    </location>
</feature>
<evidence type="ECO:0000256" key="7">
    <source>
        <dbReference type="ARBA" id="ARBA00022806"/>
    </source>
</evidence>
<dbReference type="Gene3D" id="3.40.50.300">
    <property type="entry name" value="P-loop containing nucleotide triphosphate hydrolases"/>
    <property type="match status" value="1"/>
</dbReference>
<dbReference type="KEGG" id="api:100159378"/>
<dbReference type="SMART" id="SM00490">
    <property type="entry name" value="HELICc"/>
    <property type="match status" value="1"/>
</dbReference>
<evidence type="ECO:0000313" key="20">
    <source>
        <dbReference type="EnsemblMetazoa" id="XP_016658665.1"/>
    </source>
</evidence>
<evidence type="ECO:0000256" key="2">
    <source>
        <dbReference type="ARBA" id="ARBA00007025"/>
    </source>
</evidence>
<dbReference type="InterPro" id="IPR038718">
    <property type="entry name" value="SNF2-like_sf"/>
</dbReference>
<dbReference type="InterPro" id="IPR050628">
    <property type="entry name" value="SNF2_RAD54_helicase_TF"/>
</dbReference>
<sequence length="2062" mass="234780">MADRKRERSISESEYEYNDQTACETSTNKRSLYKSNALCKRTSEQSLSDVIQKLTQQIEHIEKNFAKCQNVTKNTKVNDISCDDELIYQPPNKIIKYDNDIISANFCNSDENSIGSTNKIDPTNHVNKKIKLDKNLIFQKDVDDLERDSKSLTNEEVETLLELSHKIDDKIIYEDNTCIKTHNVQTIENSDSVKFLDQADNFNTTMEHVFNESMLNNNNISFSTEDQSIAQSNDFFENSINKSAEFMNIGDIILMSETCENNNESIDQDGLLDLTKCENDENILDLDKCRNVTNESINCTTPFENVNSEIQTDSDQKTQYSGDSIHETDIGRMIVQERKSCQSTMHEDDQETVCETLNNQEENIFEPSNAEDDSYDVNILEAVHPKIIDCENNFNQKDLLDINEYVNEEIMSENENVTCKSKLEQNNKGSLKILTIEDEEMLTKLVNNEDEELGIGTDCTDKTTGSQTCEDYINENIPKKRKNQDDLLVVTTQVSHENVGMVNEEKSRLDQTDKPTKSMNHGVDLTIFNNKEIDNLTERNSQSSVNGDQFISNTFYFGTENCRDVSVHTIHSLDAYEMNNSVRNNTTVHSIENNDSLVSLNNEIENSIVELYCNSDDKTLSGIKNKGYSNEEEYAGGIMKHTIEDILVSLESSNSYRHGLINFSKSVNDFENILEPVDESCMNSESITNISNTIPLYELQKTVSEINEYNNNTITSQSNESSEISKERSAEFVNVGDIILMPETCENNNESIDQDDLLDSTKCENDENILDLDKCRNVTNESINCTRPFENVNSEIQTDSDQKTQYLGDSIHETDIGRMIVQERKSCQSTMHEDDQETVCETLNNQEGNIFEPSNAEDDSYDVNILEAVHPKIIDCENNFNQKDLLDINEYVNEEIMSENENVTCKSKLEQNNKGSLKILTIEDEEMLTKLVNNEDEELGIGTDCTDKTTGSQTCEDYINENIPKNQDDLLVVTTHLSDENVSMVNEGKSFSRLDQTDKPTKSMNHGVDLTIFNNKEIDKNLTERSVSFNSSDARQILDSSNDDSEHFDDSLLFKPSDRDLVRYGIECEAYEKSISQSLNNLENYVSNKEVIPQCNTPTSLNNLVSSSYVKDYEDNVVDFYDCELSSIENSDVEDNLLLSFVKDTSMDDCILEKNQNKLKNATNSTSNELTCDTNFKIPNLGSPSESCNNLTNVVSLVHSPSHDHQNNEIISTSISKTEMQMNPDADDKLESVNSITSCNVISSLNDSDNINNIQSNNLCIDQGNFNENQNLEDTIKSQSQNNKNESISGSNTHQNIKKSQKSYEDNESETESSMKITGNCTIPKSNIEEIHKTNIVQSSSSVIDQSEIDKKKYLDEIIKNEQLFNKFDEKLDVNESAISPFISQSLAKPSILKGALAKKAAAHININDMGDKALSTYLTQQAMTLDVLEVLHKSLDTCPSSDILMEDPKGLVVPLMPHQKHAIAWLIWRECQEPHGGILADDMGLGKTLSMISLILKSKEKKQDSLLPVVSIDNGRNDVINGGTLVVCPASLINQWETEVKTKLEPGLLKVVQYYGMNRDFSALELAKNDLVITSYNIVMWDQKKKQNTSPLYRIKWDRIILDEGHNIRNHKTQTSVAVCNIKSLNRWAITGTPIHNKEADFFTLLKFVRCKPFDDWAVWKRWVSNNDDAGKHRLSLLVKTLMLRRTKSELTQFTTFNLPKKEINTIEIELSKEERRAYEKLLQFSSNLFATYLYDRVAKEKVFDPNIEVQCKVQYFQEQNQDKDDVFKDHPELIKLFRQFKEINEIQTYHILVLLLRLRQICCHPILIKGPITEESIKKEDNIESIPEDDTDVFNNDSYNENTDIDSFPNNIDLSELMSCLTLEDEPVKKKPVIESNIFQKSWISTKIKTICDLVNQKVLIEGNKEKAIIVSQWPSFLYLIRKHLETTGNAKMEMFSGAIPIPKRNKIIREFNQPNSGPQILLLSLKAGGVGLNLMAANHMFLVDIHWNPQLEAQACDRVYRVGQTKPVYVYKFICSNTIETRIMNIQTHKLQMADNLFKGTSITSKITIDDLKQIFQFH</sequence>
<evidence type="ECO:0000256" key="4">
    <source>
        <dbReference type="ARBA" id="ARBA00022553"/>
    </source>
</evidence>
<evidence type="ECO:0000259" key="18">
    <source>
        <dbReference type="PROSITE" id="PS51192"/>
    </source>
</evidence>
<keyword evidence="8" id="KW-0067">ATP-binding</keyword>
<evidence type="ECO:0000256" key="9">
    <source>
        <dbReference type="ARBA" id="ARBA00023015"/>
    </source>
</evidence>
<dbReference type="GO" id="GO:0008094">
    <property type="term" value="F:ATP-dependent activity, acting on DNA"/>
    <property type="evidence" value="ECO:0007669"/>
    <property type="project" value="UniProtKB-ARBA"/>
</dbReference>
<evidence type="ECO:0000256" key="1">
    <source>
        <dbReference type="ARBA" id="ARBA00004123"/>
    </source>
</evidence>
<dbReference type="GO" id="GO:0005524">
    <property type="term" value="F:ATP binding"/>
    <property type="evidence" value="ECO:0007669"/>
    <property type="project" value="UniProtKB-KW"/>
</dbReference>
<dbReference type="InterPro" id="IPR001650">
    <property type="entry name" value="Helicase_C-like"/>
</dbReference>
<dbReference type="GO" id="GO:0005634">
    <property type="term" value="C:nucleus"/>
    <property type="evidence" value="ECO:0007669"/>
    <property type="project" value="UniProtKB-SubCell"/>
</dbReference>
<feature type="domain" description="Helicase ATP-binding" evidence="18">
    <location>
        <begin position="1469"/>
        <end position="1653"/>
    </location>
</feature>
<organism evidence="20 21">
    <name type="scientific">Acyrthosiphon pisum</name>
    <name type="common">Pea aphid</name>
    <dbReference type="NCBI Taxonomy" id="7029"/>
    <lineage>
        <taxon>Eukaryota</taxon>
        <taxon>Metazoa</taxon>
        <taxon>Ecdysozoa</taxon>
        <taxon>Arthropoda</taxon>
        <taxon>Hexapoda</taxon>
        <taxon>Insecta</taxon>
        <taxon>Pterygota</taxon>
        <taxon>Neoptera</taxon>
        <taxon>Paraneoptera</taxon>
        <taxon>Hemiptera</taxon>
        <taxon>Sternorrhyncha</taxon>
        <taxon>Aphidomorpha</taxon>
        <taxon>Aphidoidea</taxon>
        <taxon>Aphididae</taxon>
        <taxon>Macrosiphini</taxon>
        <taxon>Acyrthosiphon</taxon>
    </lineage>
</organism>
<keyword evidence="5" id="KW-0547">Nucleotide-binding</keyword>
<evidence type="ECO:0000256" key="11">
    <source>
        <dbReference type="ARBA" id="ARBA00023163"/>
    </source>
</evidence>